<evidence type="ECO:0000313" key="4">
    <source>
        <dbReference type="EMBL" id="KXJ87265.1"/>
    </source>
</evidence>
<dbReference type="InterPro" id="IPR010730">
    <property type="entry name" value="HET"/>
</dbReference>
<dbReference type="InterPro" id="IPR036322">
    <property type="entry name" value="WD40_repeat_dom_sf"/>
</dbReference>
<dbReference type="InterPro" id="IPR007111">
    <property type="entry name" value="NACHT_NTPase"/>
</dbReference>
<gene>
    <name evidence="4" type="ORF">Micbo1qcDRAFT_216290</name>
</gene>
<dbReference type="InterPro" id="IPR027417">
    <property type="entry name" value="P-loop_NTPase"/>
</dbReference>
<keyword evidence="5" id="KW-1185">Reference proteome</keyword>
<dbReference type="Gene3D" id="3.40.50.300">
    <property type="entry name" value="P-loop containing nucleotide triphosphate hydrolases"/>
    <property type="match status" value="1"/>
</dbReference>
<dbReference type="PROSITE" id="PS50082">
    <property type="entry name" value="WD_REPEATS_2"/>
    <property type="match status" value="2"/>
</dbReference>
<feature type="domain" description="NACHT" evidence="3">
    <location>
        <begin position="318"/>
        <end position="465"/>
    </location>
</feature>
<organism evidence="4 5">
    <name type="scientific">Microdochium bolleyi</name>
    <dbReference type="NCBI Taxonomy" id="196109"/>
    <lineage>
        <taxon>Eukaryota</taxon>
        <taxon>Fungi</taxon>
        <taxon>Dikarya</taxon>
        <taxon>Ascomycota</taxon>
        <taxon>Pezizomycotina</taxon>
        <taxon>Sordariomycetes</taxon>
        <taxon>Xylariomycetidae</taxon>
        <taxon>Xylariales</taxon>
        <taxon>Microdochiaceae</taxon>
        <taxon>Microdochium</taxon>
    </lineage>
</organism>
<accession>A0A136IQS0</accession>
<dbReference type="Pfam" id="PF06985">
    <property type="entry name" value="HET"/>
    <property type="match status" value="1"/>
</dbReference>
<dbReference type="Pfam" id="PF24883">
    <property type="entry name" value="NPHP3_N"/>
    <property type="match status" value="1"/>
</dbReference>
<dbReference type="PANTHER" id="PTHR10622:SF13">
    <property type="entry name" value="NACHT DOMAIN-CONTAINING PROTEIN"/>
    <property type="match status" value="1"/>
</dbReference>
<dbReference type="Proteomes" id="UP000070501">
    <property type="component" value="Unassembled WGS sequence"/>
</dbReference>
<dbReference type="OrthoDB" id="538223at2759"/>
<dbReference type="STRING" id="196109.A0A136IQS0"/>
<keyword evidence="1" id="KW-0677">Repeat</keyword>
<dbReference type="PROSITE" id="PS50294">
    <property type="entry name" value="WD_REPEATS_REGION"/>
    <property type="match status" value="1"/>
</dbReference>
<dbReference type="PROSITE" id="PS50837">
    <property type="entry name" value="NACHT"/>
    <property type="match status" value="1"/>
</dbReference>
<dbReference type="AlphaFoldDB" id="A0A136IQS0"/>
<dbReference type="InParanoid" id="A0A136IQS0"/>
<dbReference type="SMART" id="SM00320">
    <property type="entry name" value="WD40"/>
    <property type="match status" value="4"/>
</dbReference>
<evidence type="ECO:0000256" key="2">
    <source>
        <dbReference type="PROSITE-ProRule" id="PRU00221"/>
    </source>
</evidence>
<dbReference type="InterPro" id="IPR056884">
    <property type="entry name" value="NPHP3-like_N"/>
</dbReference>
<dbReference type="EMBL" id="KQ964263">
    <property type="protein sequence ID" value="KXJ87265.1"/>
    <property type="molecule type" value="Genomic_DNA"/>
</dbReference>
<dbReference type="InterPro" id="IPR015943">
    <property type="entry name" value="WD40/YVTN_repeat-like_dom_sf"/>
</dbReference>
<dbReference type="InterPro" id="IPR001680">
    <property type="entry name" value="WD40_rpt"/>
</dbReference>
<feature type="repeat" description="WD" evidence="2">
    <location>
        <begin position="916"/>
        <end position="949"/>
    </location>
</feature>
<keyword evidence="2" id="KW-0853">WD repeat</keyword>
<dbReference type="Pfam" id="PF00400">
    <property type="entry name" value="WD40"/>
    <property type="match status" value="4"/>
</dbReference>
<feature type="repeat" description="WD" evidence="2">
    <location>
        <begin position="1049"/>
        <end position="1083"/>
    </location>
</feature>
<evidence type="ECO:0000313" key="5">
    <source>
        <dbReference type="Proteomes" id="UP000070501"/>
    </source>
</evidence>
<dbReference type="Gene3D" id="2.130.10.10">
    <property type="entry name" value="YVTN repeat-like/Quinoprotein amine dehydrogenase"/>
    <property type="match status" value="2"/>
</dbReference>
<evidence type="ECO:0000259" key="3">
    <source>
        <dbReference type="PROSITE" id="PS50837"/>
    </source>
</evidence>
<sequence length="1229" mass="138292">MRLLTRLDDGSLALTRELYDNIPRYAILSHTWGSDEDEVTFRDIDSDTADKSAVRDKKGYKKLTFCADQAATDGLEHFWVDTCCIDKSSSTELSTAINSMFRWYQKAEKCYVFLSDVSAEAGDDKPRASWKNAFRHSRWMTRGWTLQELVAPRSVEFFSKEGMKLGSKFSLEALLHEITGISVDVLRGKPLADVGINEKFSWLDTRQTKIPEDRAYCMFGLFDVQMPLIYSEGEEKAMNRLRQEVGNKQLTSADTPAGKDTMSELGKQCVADLRITNPRDDKTRIEDTKGGLLADSFAWVFENGQFCQWRDTGSREQSLLWVRGDPGKGKTMLLCGIINHLEGTRPRGTKRLLAYFLCQATDEHINSATAVVRGLVLMLLEQDPHLLSHVEKKYETSGKALFTDRNAWYALCKILLDMLQDTRHEEVWLVVDALDECITGLAQLLALIAQTSTPGYRVKWLVSSRNVPNIEEKLDPVADRLSLEVNASSVAEAVRSYIDYKVRWLEAKKRYKSETTEGIREHLLSRADGTFLWVALVCQELDNTPRWKALQRAQSTPTGLDALYDQMLRLTQAGEDHALSIKALDFAATAFVPLSLAEYTVLLEECEGLEDDLESLNDIIKSCGSFLTVRNDTVYFVHQSAKDFLVRKQSQVTSFNSQATIHGQMFEKSINALSQILIQDNYNLGNPRMSLALIDPPARDPLRAVRYACCYWINHLLVVDDDARRDHDMTADRFLRTKSLCWFEALSLIGRLPVGKVGLQALSESHGSCQVRDIARDAFRVLQRFEKGIQQYPLQVYASTLLFSPRSSLVRQAHTHVEPTWVRCLMNLEEIWSPSILSIEVFKFPGDLAYSPDGRYILSGSRDDAIELRNAASGVRELQLNGSKGVFTPDGQSVIKAHEELVEIWDASEIRLKSVFHGHESPISALIFSVDGRYLATSDRAGVIKIWDLGSGICGTSLKTRPDENLGVALSPDAQRIAVATWWQLEVWDTRPKQAVELTPSDGVGFISCLAFSSDGQSIVTGSYQGSLFLSDVATGRRKRLRARDDFPVRSVGFSPDGQHIVSVSKAGFIGIWNTQTGRRDKAFHYATHSPDSMAVFSTTGNHVIAITPTDDCELWEVSTGCRIDRRHIRRSYNYMHCASSGVVTMEGIKESGVETALADWKPNLSWRRHLNAASISRDRRWIIRQSRKRLWLPAEYRADCLATFALPGRVLVAFGSTRGQLSVLEFTD</sequence>
<dbReference type="SUPFAM" id="SSF52540">
    <property type="entry name" value="P-loop containing nucleoside triphosphate hydrolases"/>
    <property type="match status" value="1"/>
</dbReference>
<protein>
    <recommendedName>
        <fullName evidence="3">NACHT domain-containing protein</fullName>
    </recommendedName>
</protein>
<dbReference type="SUPFAM" id="SSF50978">
    <property type="entry name" value="WD40 repeat-like"/>
    <property type="match status" value="1"/>
</dbReference>
<dbReference type="PANTHER" id="PTHR10622">
    <property type="entry name" value="HET DOMAIN-CONTAINING PROTEIN"/>
    <property type="match status" value="1"/>
</dbReference>
<name>A0A136IQS0_9PEZI</name>
<proteinExistence type="predicted"/>
<reference evidence="5" key="1">
    <citation type="submission" date="2016-02" db="EMBL/GenBank/DDBJ databases">
        <title>Draft genome sequence of Microdochium bolleyi, a fungal endophyte of beachgrass.</title>
        <authorList>
            <consortium name="DOE Joint Genome Institute"/>
            <person name="David A.S."/>
            <person name="May G."/>
            <person name="Haridas S."/>
            <person name="Lim J."/>
            <person name="Wang M."/>
            <person name="Labutti K."/>
            <person name="Lipzen A."/>
            <person name="Barry K."/>
            <person name="Grigoriev I.V."/>
        </authorList>
    </citation>
    <scope>NUCLEOTIDE SEQUENCE [LARGE SCALE GENOMIC DNA]</scope>
    <source>
        <strain evidence="5">J235TASD1</strain>
    </source>
</reference>
<evidence type="ECO:0000256" key="1">
    <source>
        <dbReference type="ARBA" id="ARBA00022737"/>
    </source>
</evidence>